<dbReference type="PROSITE" id="PS50894">
    <property type="entry name" value="HPT"/>
    <property type="match status" value="1"/>
</dbReference>
<comment type="caution">
    <text evidence="3">The sequence shown here is derived from an EMBL/GenBank/DDBJ whole genome shotgun (WGS) entry which is preliminary data.</text>
</comment>
<dbReference type="PANTHER" id="PTHR43395">
    <property type="entry name" value="SENSOR HISTIDINE KINASE CHEA"/>
    <property type="match status" value="1"/>
</dbReference>
<evidence type="ECO:0000256" key="1">
    <source>
        <dbReference type="PROSITE-ProRule" id="PRU00110"/>
    </source>
</evidence>
<dbReference type="SUPFAM" id="SSF47226">
    <property type="entry name" value="Histidine-containing phosphotransfer domain, HPT domain"/>
    <property type="match status" value="1"/>
</dbReference>
<dbReference type="Proteomes" id="UP000036756">
    <property type="component" value="Unassembled WGS sequence"/>
</dbReference>
<dbReference type="OrthoDB" id="1948081at2"/>
<dbReference type="RefSeq" id="WP_048570637.1">
    <property type="nucleotide sequence ID" value="NZ_LFVU01000026.1"/>
</dbReference>
<evidence type="ECO:0000313" key="3">
    <source>
        <dbReference type="EMBL" id="KMT22002.1"/>
    </source>
</evidence>
<dbReference type="PANTHER" id="PTHR43395:SF10">
    <property type="entry name" value="CHEMOTAXIS PROTEIN CHEA"/>
    <property type="match status" value="1"/>
</dbReference>
<dbReference type="AlphaFoldDB" id="A0A0J8D824"/>
<feature type="modified residue" description="Phosphohistidine" evidence="1">
    <location>
        <position position="43"/>
    </location>
</feature>
<keyword evidence="3" id="KW-0808">Transferase</keyword>
<dbReference type="InterPro" id="IPR008207">
    <property type="entry name" value="Sig_transdc_His_kin_Hpt_dom"/>
</dbReference>
<dbReference type="InterPro" id="IPR036513">
    <property type="entry name" value="STAS_dom_sf"/>
</dbReference>
<keyword evidence="1" id="KW-0597">Phosphoprotein</keyword>
<dbReference type="SMART" id="SM00073">
    <property type="entry name" value="HPT"/>
    <property type="match status" value="1"/>
</dbReference>
<dbReference type="Gene3D" id="1.20.120.160">
    <property type="entry name" value="HPT domain"/>
    <property type="match status" value="1"/>
</dbReference>
<keyword evidence="4" id="KW-1185">Reference proteome</keyword>
<organism evidence="3 4">
    <name type="scientific">Clostridium cylindrosporum DSM 605</name>
    <dbReference type="NCBI Taxonomy" id="1121307"/>
    <lineage>
        <taxon>Bacteria</taxon>
        <taxon>Bacillati</taxon>
        <taxon>Bacillota</taxon>
        <taxon>Clostridia</taxon>
        <taxon>Eubacteriales</taxon>
        <taxon>Clostridiaceae</taxon>
        <taxon>Clostridium</taxon>
    </lineage>
</organism>
<feature type="domain" description="HPt" evidence="2">
    <location>
        <begin position="1"/>
        <end position="100"/>
    </location>
</feature>
<dbReference type="Pfam" id="PF01627">
    <property type="entry name" value="Hpt"/>
    <property type="match status" value="1"/>
</dbReference>
<dbReference type="STRING" id="1121307.CLCY_3c02730"/>
<dbReference type="EMBL" id="LFVU01000026">
    <property type="protein sequence ID" value="KMT22002.1"/>
    <property type="molecule type" value="Genomic_DNA"/>
</dbReference>
<reference evidence="3 4" key="1">
    <citation type="submission" date="2015-06" db="EMBL/GenBank/DDBJ databases">
        <title>Draft genome sequence of the purine-degrading Clostridium cylindrosporum HC-1 (DSM 605).</title>
        <authorList>
            <person name="Poehlein A."/>
            <person name="Schiel-Bengelsdorf B."/>
            <person name="Bengelsdorf F."/>
            <person name="Daniel R."/>
            <person name="Duerre P."/>
        </authorList>
    </citation>
    <scope>NUCLEOTIDE SEQUENCE [LARGE SCALE GENOMIC DNA]</scope>
    <source>
        <strain evidence="3 4">DSM 605</strain>
    </source>
</reference>
<sequence>MNNLSQMYFEETDELIQEAEYYMLELEKEYTQDNINGVFRCIHSIKGSSASMDFVEIANLSHSLEDMLNFIREGKLESSQLILNLCFEAIDQVKFLVNHMKSNKEVNLNSIQLNKLNEIQSSIEDILKGVSLGVSEEKEETLTFKVNSGNYINKFFIRVSFDDDMFHTVTRFLVVNTINELGFLEYSSPGLSLIGNPNYEEFTEYYECILNTNYEEEDIHIKLNINYVNNVQAINLSNDSLMKADFKATKEHKEELDKILSDFKNIGKILKTNSLEASYYELEKSFMLSLESFDSLDNDEYLGHLVREIYNFEELFFICAKSHNERAIEEFKNLRYIHNKLSEKIYTALRNKVIFKYHKLKCEKTVLNELKNFFEKLDKEMFKYILVDISNLEIIQVDELKYLINIYKSLREKNISIGFINRGIYKKRIFNIFDSIDEICCFNQYNDEFSAVKECI</sequence>
<dbReference type="Pfam" id="PF07194">
    <property type="entry name" value="P2"/>
    <property type="match status" value="1"/>
</dbReference>
<evidence type="ECO:0000259" key="2">
    <source>
        <dbReference type="PROSITE" id="PS50894"/>
    </source>
</evidence>
<dbReference type="Gene3D" id="3.30.750.24">
    <property type="entry name" value="STAS domain"/>
    <property type="match status" value="1"/>
</dbReference>
<protein>
    <submittedName>
        <fullName evidence="3">Chemotaxis protein histidine kinase</fullName>
    </submittedName>
</protein>
<gene>
    <name evidence="3" type="ORF">CLCY_3c02730</name>
</gene>
<dbReference type="CDD" id="cd00088">
    <property type="entry name" value="HPT"/>
    <property type="match status" value="1"/>
</dbReference>
<dbReference type="InterPro" id="IPR051315">
    <property type="entry name" value="Bact_Chemotaxis_CheA"/>
</dbReference>
<dbReference type="GO" id="GO:0000155">
    <property type="term" value="F:phosphorelay sensor kinase activity"/>
    <property type="evidence" value="ECO:0007669"/>
    <property type="project" value="InterPro"/>
</dbReference>
<dbReference type="PATRIC" id="fig|1121307.3.peg.1627"/>
<accession>A0A0J8D824</accession>
<evidence type="ECO:0000313" key="4">
    <source>
        <dbReference type="Proteomes" id="UP000036756"/>
    </source>
</evidence>
<proteinExistence type="predicted"/>
<name>A0A0J8D824_CLOCY</name>
<keyword evidence="3" id="KW-0418">Kinase</keyword>
<dbReference type="InterPro" id="IPR010808">
    <property type="entry name" value="CheA_P2-bd"/>
</dbReference>
<dbReference type="InterPro" id="IPR036641">
    <property type="entry name" value="HPT_dom_sf"/>
</dbReference>